<dbReference type="SUPFAM" id="SSF56954">
    <property type="entry name" value="Outer membrane efflux proteins (OEP)"/>
    <property type="match status" value="1"/>
</dbReference>
<dbReference type="InterPro" id="IPR010131">
    <property type="entry name" value="MdtP/NodT-like"/>
</dbReference>
<keyword evidence="2" id="KW-0472">Membrane</keyword>
<keyword evidence="2" id="KW-1134">Transmembrane beta strand</keyword>
<dbReference type="NCBIfam" id="TIGR01845">
    <property type="entry name" value="outer_NodT"/>
    <property type="match status" value="1"/>
</dbReference>
<comment type="similarity">
    <text evidence="1 2">Belongs to the outer membrane factor (OMF) (TC 1.B.17) family.</text>
</comment>
<comment type="subcellular location">
    <subcellularLocation>
        <location evidence="2">Cell membrane</location>
        <topology evidence="2">Lipid-anchor</topology>
    </subcellularLocation>
</comment>
<dbReference type="RefSeq" id="WP_244019651.1">
    <property type="nucleotide sequence ID" value="NZ_JALHLF010000028.1"/>
</dbReference>
<protein>
    <submittedName>
        <fullName evidence="4">Efflux transporter outer membrane subunit</fullName>
    </submittedName>
</protein>
<evidence type="ECO:0000313" key="4">
    <source>
        <dbReference type="EMBL" id="MCJ2182898.1"/>
    </source>
</evidence>
<dbReference type="PANTHER" id="PTHR30203">
    <property type="entry name" value="OUTER MEMBRANE CATION EFFLUX PROTEIN"/>
    <property type="match status" value="1"/>
</dbReference>
<dbReference type="InterPro" id="IPR003423">
    <property type="entry name" value="OMP_efflux"/>
</dbReference>
<keyword evidence="2" id="KW-0449">Lipoprotein</keyword>
<keyword evidence="2" id="KW-0812">Transmembrane</keyword>
<organism evidence="4 5">
    <name type="scientific">Novosphingobium organovorum</name>
    <dbReference type="NCBI Taxonomy" id="2930092"/>
    <lineage>
        <taxon>Bacteria</taxon>
        <taxon>Pseudomonadati</taxon>
        <taxon>Pseudomonadota</taxon>
        <taxon>Alphaproteobacteria</taxon>
        <taxon>Sphingomonadales</taxon>
        <taxon>Sphingomonadaceae</taxon>
        <taxon>Novosphingobium</taxon>
    </lineage>
</organism>
<reference evidence="4" key="1">
    <citation type="submission" date="2022-03" db="EMBL/GenBank/DDBJ databases">
        <title>Identification of a novel bacterium isolated from mangrove sediments.</title>
        <authorList>
            <person name="Pan X."/>
        </authorList>
    </citation>
    <scope>NUCLEOTIDE SEQUENCE</scope>
    <source>
        <strain evidence="4">B1949</strain>
    </source>
</reference>
<dbReference type="PANTHER" id="PTHR30203:SF25">
    <property type="entry name" value="OUTER MEMBRANE PROTEIN-RELATED"/>
    <property type="match status" value="1"/>
</dbReference>
<proteinExistence type="inferred from homology"/>
<dbReference type="Pfam" id="PF02321">
    <property type="entry name" value="OEP"/>
    <property type="match status" value="2"/>
</dbReference>
<dbReference type="EMBL" id="JALHLF010000028">
    <property type="protein sequence ID" value="MCJ2182898.1"/>
    <property type="molecule type" value="Genomic_DNA"/>
</dbReference>
<accession>A0ABT0BDH6</accession>
<keyword evidence="5" id="KW-1185">Reference proteome</keyword>
<feature type="compositionally biased region" description="Basic and acidic residues" evidence="3">
    <location>
        <begin position="34"/>
        <end position="44"/>
    </location>
</feature>
<comment type="caution">
    <text evidence="4">The sequence shown here is derived from an EMBL/GenBank/DDBJ whole genome shotgun (WGS) entry which is preliminary data.</text>
</comment>
<dbReference type="Proteomes" id="UP001162881">
    <property type="component" value="Unassembled WGS sequence"/>
</dbReference>
<sequence length="457" mass="48701">MILLSGCAAGPNYSGPPDVALGPGEQQSFARAEGLSRAEPSSREPWWRGLNDPLLSSLIEQALQDSPTIAMAEARIREARGNLRAERASLFPSLGLSAAYARMRLPEGLSSNSELYGSGMSASWEPDLWGGKHDGVQRAQANVGQQFAALADAQVSLSAQVAQTYVSLRSGQERVRLVARSMALLEEASRLVEQRFEAGVATRAELEQLRQERGHVAADLAELRGNVAVDTDRLSVLCGRAPTALDSQLNSPVAKVPLPPSSVFVGNPRTMLGHRPDVRAAERALAAATAEVGARVAARFPQVKFAGILGLGGSSAKDLIDPGQISMLLAPQISWSFLDFGRTKARVEAAQAGRDVAAAHYRETVLGALEDAEASLARFGQAREQLAHTMLSDDSLGRMLALQREKQAAGTVSRLALIDLERQKLTASVAVVETQARVTASFISVQKALGLGWSAER</sequence>
<keyword evidence="2" id="KW-0564">Palmitate</keyword>
<name>A0ABT0BDH6_9SPHN</name>
<evidence type="ECO:0000313" key="5">
    <source>
        <dbReference type="Proteomes" id="UP001162881"/>
    </source>
</evidence>
<evidence type="ECO:0000256" key="1">
    <source>
        <dbReference type="ARBA" id="ARBA00007613"/>
    </source>
</evidence>
<dbReference type="Gene3D" id="2.20.200.10">
    <property type="entry name" value="Outer membrane efflux proteins (OEP)"/>
    <property type="match status" value="1"/>
</dbReference>
<evidence type="ECO:0000256" key="2">
    <source>
        <dbReference type="RuleBase" id="RU362097"/>
    </source>
</evidence>
<evidence type="ECO:0000256" key="3">
    <source>
        <dbReference type="SAM" id="MobiDB-lite"/>
    </source>
</evidence>
<feature type="region of interest" description="Disordered" evidence="3">
    <location>
        <begin position="14"/>
        <end position="44"/>
    </location>
</feature>
<dbReference type="Gene3D" id="1.20.1600.10">
    <property type="entry name" value="Outer membrane efflux proteins (OEP)"/>
    <property type="match status" value="1"/>
</dbReference>
<gene>
    <name evidence="4" type="ORF">MTR62_09370</name>
</gene>